<comment type="cofactor">
    <cofactor evidence="2">
        <name>Mg(2+)</name>
        <dbReference type="ChEBI" id="CHEBI:18420"/>
    </cofactor>
</comment>
<dbReference type="CDD" id="cd03426">
    <property type="entry name" value="NUDIX_CoAse_Nudt7"/>
    <property type="match status" value="1"/>
</dbReference>
<reference evidence="8" key="1">
    <citation type="submission" date="2020-09" db="EMBL/GenBank/DDBJ databases">
        <title>New species isolated from human feces.</title>
        <authorList>
            <person name="Kitahara M."/>
            <person name="Shigeno Y."/>
            <person name="Shime M."/>
            <person name="Matsumoto Y."/>
            <person name="Nakamura S."/>
            <person name="Motooka D."/>
            <person name="Fukuoka S."/>
            <person name="Nishikawa H."/>
            <person name="Benno Y."/>
        </authorList>
    </citation>
    <scope>NUCLEOTIDE SEQUENCE</scope>
    <source>
        <strain evidence="8">MM35</strain>
    </source>
</reference>
<evidence type="ECO:0000256" key="3">
    <source>
        <dbReference type="ARBA" id="ARBA00022723"/>
    </source>
</evidence>
<dbReference type="PROSITE" id="PS00893">
    <property type="entry name" value="NUDIX_BOX"/>
    <property type="match status" value="1"/>
</dbReference>
<protein>
    <submittedName>
        <fullName evidence="8">Coenzyme A pyrophosphatase</fullName>
    </submittedName>
</protein>
<keyword evidence="5" id="KW-0460">Magnesium</keyword>
<dbReference type="Pfam" id="PF00293">
    <property type="entry name" value="NUDIX"/>
    <property type="match status" value="1"/>
</dbReference>
<keyword evidence="3" id="KW-0479">Metal-binding</keyword>
<dbReference type="Gene3D" id="3.90.79.10">
    <property type="entry name" value="Nucleoside Triphosphate Pyrophosphohydrolase"/>
    <property type="match status" value="1"/>
</dbReference>
<dbReference type="PANTHER" id="PTHR12992:SF11">
    <property type="entry name" value="MITOCHONDRIAL COENZYME A DIPHOSPHATASE NUDT8"/>
    <property type="match status" value="1"/>
</dbReference>
<keyword evidence="9" id="KW-1185">Reference proteome</keyword>
<comment type="cofactor">
    <cofactor evidence="1">
        <name>Mn(2+)</name>
        <dbReference type="ChEBI" id="CHEBI:29035"/>
    </cofactor>
</comment>
<dbReference type="InterPro" id="IPR015797">
    <property type="entry name" value="NUDIX_hydrolase-like_dom_sf"/>
</dbReference>
<evidence type="ECO:0000313" key="8">
    <source>
        <dbReference type="EMBL" id="BCK78493.1"/>
    </source>
</evidence>
<dbReference type="InterPro" id="IPR045121">
    <property type="entry name" value="CoAse"/>
</dbReference>
<name>A0A810Q158_9FIRM</name>
<evidence type="ECO:0000256" key="4">
    <source>
        <dbReference type="ARBA" id="ARBA00022801"/>
    </source>
</evidence>
<proteinExistence type="predicted"/>
<feature type="domain" description="Nudix hydrolase" evidence="7">
    <location>
        <begin position="21"/>
        <end position="155"/>
    </location>
</feature>
<dbReference type="PROSITE" id="PS51462">
    <property type="entry name" value="NUDIX"/>
    <property type="match status" value="1"/>
</dbReference>
<dbReference type="RefSeq" id="WP_212819328.1">
    <property type="nucleotide sequence ID" value="NZ_AP023415.1"/>
</dbReference>
<gene>
    <name evidence="8" type="ORF">MM35RIKEN_06850</name>
</gene>
<evidence type="ECO:0000259" key="7">
    <source>
        <dbReference type="PROSITE" id="PS51462"/>
    </source>
</evidence>
<organism evidence="8 9">
    <name type="scientific">Vescimonas fastidiosa</name>
    <dbReference type="NCBI Taxonomy" id="2714353"/>
    <lineage>
        <taxon>Bacteria</taxon>
        <taxon>Bacillati</taxon>
        <taxon>Bacillota</taxon>
        <taxon>Clostridia</taxon>
        <taxon>Eubacteriales</taxon>
        <taxon>Oscillospiraceae</taxon>
        <taxon>Vescimonas</taxon>
    </lineage>
</organism>
<evidence type="ECO:0000256" key="1">
    <source>
        <dbReference type="ARBA" id="ARBA00001936"/>
    </source>
</evidence>
<keyword evidence="6" id="KW-0464">Manganese</keyword>
<sequence length="205" mass="23146">MDIHTLKSYYSHHTPTLQDASGAYAVLVPLLEKEDGLHLLYEVRASSLHHHRSEVCFPGGHMEPGETPAQCALRETSEELGIPPHRIQLFGPADFLYLRSEALMYPVVGLLPPRCEENLTLNPPEVSTVFTVPVAWLLENPPQLFRYPLRPEVGTDFPYDAVHTPADYAWAPGSMEVPVYRGLPYPLWGLTARITRKFIEVYQSL</sequence>
<evidence type="ECO:0000256" key="5">
    <source>
        <dbReference type="ARBA" id="ARBA00022842"/>
    </source>
</evidence>
<dbReference type="Proteomes" id="UP000681343">
    <property type="component" value="Chromosome"/>
</dbReference>
<dbReference type="InterPro" id="IPR020084">
    <property type="entry name" value="NUDIX_hydrolase_CS"/>
</dbReference>
<evidence type="ECO:0000256" key="2">
    <source>
        <dbReference type="ARBA" id="ARBA00001946"/>
    </source>
</evidence>
<dbReference type="GO" id="GO:0046872">
    <property type="term" value="F:metal ion binding"/>
    <property type="evidence" value="ECO:0007669"/>
    <property type="project" value="UniProtKB-KW"/>
</dbReference>
<accession>A0A810Q158</accession>
<dbReference type="SUPFAM" id="SSF55811">
    <property type="entry name" value="Nudix"/>
    <property type="match status" value="1"/>
</dbReference>
<dbReference type="KEGG" id="vfa:MM35RIKEN_06850"/>
<dbReference type="PANTHER" id="PTHR12992">
    <property type="entry name" value="NUDIX HYDROLASE"/>
    <property type="match status" value="1"/>
</dbReference>
<keyword evidence="4" id="KW-0378">Hydrolase</keyword>
<evidence type="ECO:0000313" key="9">
    <source>
        <dbReference type="Proteomes" id="UP000681343"/>
    </source>
</evidence>
<dbReference type="EMBL" id="AP023415">
    <property type="protein sequence ID" value="BCK78493.1"/>
    <property type="molecule type" value="Genomic_DNA"/>
</dbReference>
<evidence type="ECO:0000256" key="6">
    <source>
        <dbReference type="ARBA" id="ARBA00023211"/>
    </source>
</evidence>
<dbReference type="GO" id="GO:0010945">
    <property type="term" value="F:coenzyme A diphosphatase activity"/>
    <property type="evidence" value="ECO:0007669"/>
    <property type="project" value="InterPro"/>
</dbReference>
<dbReference type="AlphaFoldDB" id="A0A810Q158"/>
<dbReference type="InterPro" id="IPR000086">
    <property type="entry name" value="NUDIX_hydrolase_dom"/>
</dbReference>